<dbReference type="InterPro" id="IPR013830">
    <property type="entry name" value="SGNH_hydro"/>
</dbReference>
<evidence type="ECO:0000313" key="3">
    <source>
        <dbReference type="Proteomes" id="UP001062223"/>
    </source>
</evidence>
<organism evidence="2 3">
    <name type="scientific">Curtobacterium poinsettiae</name>
    <dbReference type="NCBI Taxonomy" id="159612"/>
    <lineage>
        <taxon>Bacteria</taxon>
        <taxon>Bacillati</taxon>
        <taxon>Actinomycetota</taxon>
        <taxon>Actinomycetes</taxon>
        <taxon>Micrococcales</taxon>
        <taxon>Microbacteriaceae</taxon>
        <taxon>Curtobacterium</taxon>
    </lineage>
</organism>
<accession>A0A9Q9PBA1</accession>
<feature type="domain" description="SGNH hydrolase-type esterase" evidence="1">
    <location>
        <begin position="36"/>
        <end position="188"/>
    </location>
</feature>
<dbReference type="AlphaFoldDB" id="A0A9Q9PBA1"/>
<dbReference type="Pfam" id="PF13472">
    <property type="entry name" value="Lipase_GDSL_2"/>
    <property type="match status" value="1"/>
</dbReference>
<protein>
    <submittedName>
        <fullName evidence="2">GDSL-type esterase/lipase family protein</fullName>
    </submittedName>
</protein>
<dbReference type="SUPFAM" id="SSF52266">
    <property type="entry name" value="SGNH hydrolase"/>
    <property type="match status" value="1"/>
</dbReference>
<name>A0A9Q9PBA1_9MICO</name>
<evidence type="ECO:0000313" key="2">
    <source>
        <dbReference type="EMBL" id="UYC81926.1"/>
    </source>
</evidence>
<dbReference type="KEGG" id="cpoi:OE229_05535"/>
<dbReference type="Proteomes" id="UP001062223">
    <property type="component" value="Chromosome"/>
</dbReference>
<dbReference type="RefSeq" id="WP_209133057.1">
    <property type="nucleotide sequence ID" value="NZ_CP106879.1"/>
</dbReference>
<gene>
    <name evidence="2" type="ORF">OE229_05535</name>
</gene>
<dbReference type="InterPro" id="IPR036514">
    <property type="entry name" value="SGNH_hydro_sf"/>
</dbReference>
<dbReference type="EMBL" id="CP106879">
    <property type="protein sequence ID" value="UYC81926.1"/>
    <property type="molecule type" value="Genomic_DNA"/>
</dbReference>
<evidence type="ECO:0000259" key="1">
    <source>
        <dbReference type="Pfam" id="PF13472"/>
    </source>
</evidence>
<sequence length="212" mass="22334">MTTPTAAVTPAAPETAVGSTAAAAAAPTKLTWTYAGDSITEMPKSWMRQLKDSSMTNVGGTAIGSATTTKILANTAHHGADVLVVMAGTNDLRYQRSSASILQNIDKIAARAGADHVVISAIAPSNTTNYGKSHIDRRKLGEILNRDLQNHALTRGWMFVDPWAADRRLDGGWPSSRTYDGVHPTVAMSKKVSVRMQQAIHIAAEGAKGAAG</sequence>
<proteinExistence type="predicted"/>
<dbReference type="Gene3D" id="3.40.50.1110">
    <property type="entry name" value="SGNH hydrolase"/>
    <property type="match status" value="1"/>
</dbReference>
<reference evidence="2" key="1">
    <citation type="submission" date="2022-09" db="EMBL/GenBank/DDBJ databases">
        <title>Taxonomy of Curtobacterium flaccumfaciens.</title>
        <authorList>
            <person name="Osdaghi E."/>
            <person name="Taghavi S.M."/>
            <person name="Hamidizade M."/>
            <person name="Abachi H."/>
            <person name="Fazliarab A."/>
            <person name="Baeyen S."/>
            <person name="Portier P."/>
            <person name="Van Vaerenbergh J."/>
            <person name="Jacques M.-A."/>
        </authorList>
    </citation>
    <scope>NUCLEOTIDE SEQUENCE</scope>
    <source>
        <strain evidence="2">AGQB46</strain>
    </source>
</reference>